<dbReference type="InterPro" id="IPR000719">
    <property type="entry name" value="Prot_kinase_dom"/>
</dbReference>
<name>A0A9P4W8G0_CURKU</name>
<dbReference type="PROSITE" id="PS50011">
    <property type="entry name" value="PROTEIN_KINASE_DOM"/>
    <property type="match status" value="1"/>
</dbReference>
<dbReference type="InterPro" id="IPR011009">
    <property type="entry name" value="Kinase-like_dom_sf"/>
</dbReference>
<dbReference type="InterPro" id="IPR017441">
    <property type="entry name" value="Protein_kinase_ATP_BS"/>
</dbReference>
<dbReference type="OrthoDB" id="4062651at2759"/>
<evidence type="ECO:0000256" key="1">
    <source>
        <dbReference type="ARBA" id="ARBA00022741"/>
    </source>
</evidence>
<evidence type="ECO:0000313" key="5">
    <source>
        <dbReference type="EMBL" id="KAF2996448.1"/>
    </source>
</evidence>
<dbReference type="PROSITE" id="PS00108">
    <property type="entry name" value="PROTEIN_KINASE_ST"/>
    <property type="match status" value="1"/>
</dbReference>
<comment type="caution">
    <text evidence="5">The sequence shown here is derived from an EMBL/GenBank/DDBJ whole genome shotgun (WGS) entry which is preliminary data.</text>
</comment>
<protein>
    <recommendedName>
        <fullName evidence="4">Protein kinase domain-containing protein</fullName>
    </recommendedName>
</protein>
<gene>
    <name evidence="5" type="ORF">E8E13_003841</name>
</gene>
<dbReference type="AlphaFoldDB" id="A0A9P4W8G0"/>
<dbReference type="PROSITE" id="PS00107">
    <property type="entry name" value="PROTEIN_KINASE_ATP"/>
    <property type="match status" value="1"/>
</dbReference>
<dbReference type="Pfam" id="PF20233">
    <property type="entry name" value="DUF6590"/>
    <property type="match status" value="1"/>
</dbReference>
<proteinExistence type="predicted"/>
<accession>A0A9P4W8G0</accession>
<reference evidence="5" key="1">
    <citation type="submission" date="2019-04" db="EMBL/GenBank/DDBJ databases">
        <title>Sequencing of skin fungus with MAO and IRED activity.</title>
        <authorList>
            <person name="Marsaioli A.J."/>
            <person name="Bonatto J.M.C."/>
            <person name="Reis Junior O."/>
        </authorList>
    </citation>
    <scope>NUCLEOTIDE SEQUENCE</scope>
    <source>
        <strain evidence="5">30M1</strain>
    </source>
</reference>
<dbReference type="SMART" id="SM00220">
    <property type="entry name" value="S_TKc"/>
    <property type="match status" value="1"/>
</dbReference>
<dbReference type="Gene3D" id="1.10.510.10">
    <property type="entry name" value="Transferase(Phosphotransferase) domain 1"/>
    <property type="match status" value="1"/>
</dbReference>
<dbReference type="GO" id="GO:0004674">
    <property type="term" value="F:protein serine/threonine kinase activity"/>
    <property type="evidence" value="ECO:0007669"/>
    <property type="project" value="TreeGrafter"/>
</dbReference>
<dbReference type="PANTHER" id="PTHR24361">
    <property type="entry name" value="MITOGEN-ACTIVATED KINASE KINASE KINASE"/>
    <property type="match status" value="1"/>
</dbReference>
<evidence type="ECO:0000259" key="4">
    <source>
        <dbReference type="PROSITE" id="PS50011"/>
    </source>
</evidence>
<organism evidence="5 6">
    <name type="scientific">Curvularia kusanoi</name>
    <name type="common">Cochliobolus kusanoi</name>
    <dbReference type="NCBI Taxonomy" id="90978"/>
    <lineage>
        <taxon>Eukaryota</taxon>
        <taxon>Fungi</taxon>
        <taxon>Dikarya</taxon>
        <taxon>Ascomycota</taxon>
        <taxon>Pezizomycotina</taxon>
        <taxon>Dothideomycetes</taxon>
        <taxon>Pleosporomycetidae</taxon>
        <taxon>Pleosporales</taxon>
        <taxon>Pleosporineae</taxon>
        <taxon>Pleosporaceae</taxon>
        <taxon>Curvularia</taxon>
    </lineage>
</organism>
<dbReference type="GO" id="GO:0005737">
    <property type="term" value="C:cytoplasm"/>
    <property type="evidence" value="ECO:0007669"/>
    <property type="project" value="TreeGrafter"/>
</dbReference>
<dbReference type="Gene3D" id="3.30.200.20">
    <property type="entry name" value="Phosphorylase Kinase, domain 1"/>
    <property type="match status" value="1"/>
</dbReference>
<dbReference type="SUPFAM" id="SSF56112">
    <property type="entry name" value="Protein kinase-like (PK-like)"/>
    <property type="match status" value="1"/>
</dbReference>
<keyword evidence="2 3" id="KW-0067">ATP-binding</keyword>
<dbReference type="EMBL" id="SWKU01000027">
    <property type="protein sequence ID" value="KAF2996448.1"/>
    <property type="molecule type" value="Genomic_DNA"/>
</dbReference>
<evidence type="ECO:0000313" key="6">
    <source>
        <dbReference type="Proteomes" id="UP000801428"/>
    </source>
</evidence>
<sequence length="522" mass="59329">MASTAAPQSWIWSAEHDDYYQYGVNSDGQLTYLWASQNAVTQAGEPERLSVILEKIDYYGSNKEAPYEHVDVLGRGHSGLVEKVRHRRTHQFYARKSMTISKRTKDEQEAIFRNEIAVIRRLCNHHHFIEVVEAYRRDKQLCIILHPVAQDGDWSEYLDRYWEVRRASDSSLKTMTMVLEQAFGCLVGALAFMHDQRIRHKDIKPHNVLVHSGTVLFTDFGYSLDSSQNSHSTSEGTPSFLTRRYCAPEVRQYEKRNSSSDVWSLGCVLIEIFSALTGLLEIDEKRLYSDTMPVLHGKLVNPASVPDRYLFLINILLDMTSVEASKRPNCQSFQKSLSSFHAFSCHKCQIETSQPRIPSAGVQTAVTETLTEAAAIFSPLGYRTGTRTEARSFWVRGRIFAILDDFLTRRFATVLISRGRIYACEFSDFGGHCAYQDGCTPNRHALIYNTGVNPESCYLNGEFERYNKPIRVAAADYSTMLALESRICFSKTYPIELNAHVKDLGCVVQEDVGTLLEQAVML</sequence>
<dbReference type="Pfam" id="PF00069">
    <property type="entry name" value="Pkinase"/>
    <property type="match status" value="1"/>
</dbReference>
<dbReference type="InterPro" id="IPR008271">
    <property type="entry name" value="Ser/Thr_kinase_AS"/>
</dbReference>
<keyword evidence="6" id="KW-1185">Reference proteome</keyword>
<dbReference type="GO" id="GO:0005524">
    <property type="term" value="F:ATP binding"/>
    <property type="evidence" value="ECO:0007669"/>
    <property type="project" value="UniProtKB-UniRule"/>
</dbReference>
<evidence type="ECO:0000256" key="2">
    <source>
        <dbReference type="ARBA" id="ARBA00022840"/>
    </source>
</evidence>
<dbReference type="Proteomes" id="UP000801428">
    <property type="component" value="Unassembled WGS sequence"/>
</dbReference>
<dbReference type="InterPro" id="IPR053235">
    <property type="entry name" value="Ser_Thr_kinase"/>
</dbReference>
<evidence type="ECO:0000256" key="3">
    <source>
        <dbReference type="PROSITE-ProRule" id="PRU10141"/>
    </source>
</evidence>
<feature type="binding site" evidence="3">
    <location>
        <position position="96"/>
    </location>
    <ligand>
        <name>ATP</name>
        <dbReference type="ChEBI" id="CHEBI:30616"/>
    </ligand>
</feature>
<keyword evidence="1 3" id="KW-0547">Nucleotide-binding</keyword>
<feature type="domain" description="Protein kinase" evidence="4">
    <location>
        <begin position="67"/>
        <end position="344"/>
    </location>
</feature>
<dbReference type="InterPro" id="IPR046497">
    <property type="entry name" value="DUF6590"/>
</dbReference>